<dbReference type="SMART" id="SM00698">
    <property type="entry name" value="MORN"/>
    <property type="match status" value="5"/>
</dbReference>
<organism evidence="3">
    <name type="scientific">Petromyzon marinus</name>
    <name type="common">Sea lamprey</name>
    <dbReference type="NCBI Taxonomy" id="7757"/>
    <lineage>
        <taxon>Eukaryota</taxon>
        <taxon>Metazoa</taxon>
        <taxon>Chordata</taxon>
        <taxon>Craniata</taxon>
        <taxon>Vertebrata</taxon>
        <taxon>Cyclostomata</taxon>
        <taxon>Hyperoartia</taxon>
        <taxon>Petromyzontiformes</taxon>
        <taxon>Petromyzontidae</taxon>
        <taxon>Petromyzon</taxon>
    </lineage>
</organism>
<feature type="domain" description="Alsin helical array" evidence="2">
    <location>
        <begin position="266"/>
        <end position="364"/>
    </location>
</feature>
<reference evidence="3" key="2">
    <citation type="submission" date="2025-09" db="UniProtKB">
        <authorList>
            <consortium name="Ensembl"/>
        </authorList>
    </citation>
    <scope>IDENTIFICATION</scope>
</reference>
<dbReference type="Pfam" id="PF02493">
    <property type="entry name" value="MORN"/>
    <property type="match status" value="6"/>
</dbReference>
<dbReference type="Gene3D" id="2.20.110.10">
    <property type="entry name" value="Histone H3 K4-specific methyltransferase SET7/9 N-terminal domain"/>
    <property type="match status" value="2"/>
</dbReference>
<sequence>GYRQNGIGKLFGELCVPNQLLGKDDVYCGQWKAARMHGQGAIRYANGDVYEGGFSNGARHGHGVLRSGSHTSTSSSLYIGQWANDCKCGYGVFDDITRGEKYMGMWMNDCRHGNGVVVSQFGLYYECVFSSNRMVGQGVLLSEDDTRYEGEFTADLALNGKGVLTLPNGDAIEGSFGGVWGGGELRVAGTFRKAFLLEPGRASPTPPQWGGLAVPVKDKWCGVFAECCALLGCDREGHGEARRAWDSVAVALSSGRCHVFCSSEVMSHAQTLTMESLEIIPLYNVEHLDNRGYEQVKAYLTKACDTVVHPLGRLVATLVTVYRATYVGVGANKRLLPQAVEEVRSYAQRIFGIVRFLFPGLPEEGQCLRL</sequence>
<evidence type="ECO:0000313" key="3">
    <source>
        <dbReference type="Ensembl" id="ENSPMAP00000002896.1"/>
    </source>
</evidence>
<dbReference type="InterPro" id="IPR003409">
    <property type="entry name" value="MORN"/>
</dbReference>
<evidence type="ECO:0000256" key="1">
    <source>
        <dbReference type="ARBA" id="ARBA00022737"/>
    </source>
</evidence>
<keyword evidence="1" id="KW-0677">Repeat</keyword>
<dbReference type="AlphaFoldDB" id="S4RCG4"/>
<dbReference type="PANTHER" id="PTHR46089">
    <property type="entry name" value="ALSIN HOMOLOG"/>
    <property type="match status" value="1"/>
</dbReference>
<dbReference type="PANTHER" id="PTHR46089:SF2">
    <property type="entry name" value="ALSIN HOMOLOG"/>
    <property type="match status" value="1"/>
</dbReference>
<name>S4RCG4_PETMA</name>
<dbReference type="STRING" id="7757.ENSPMAP00000002896"/>
<dbReference type="GO" id="GO:0005085">
    <property type="term" value="F:guanyl-nucleotide exchange factor activity"/>
    <property type="evidence" value="ECO:0007669"/>
    <property type="project" value="TreeGrafter"/>
</dbReference>
<dbReference type="Pfam" id="PF26202">
    <property type="entry name" value="HA_Alsin"/>
    <property type="match status" value="1"/>
</dbReference>
<dbReference type="GO" id="GO:0005737">
    <property type="term" value="C:cytoplasm"/>
    <property type="evidence" value="ECO:0007669"/>
    <property type="project" value="TreeGrafter"/>
</dbReference>
<dbReference type="GO" id="GO:0016197">
    <property type="term" value="P:endosomal transport"/>
    <property type="evidence" value="ECO:0007669"/>
    <property type="project" value="TreeGrafter"/>
</dbReference>
<evidence type="ECO:0000259" key="2">
    <source>
        <dbReference type="Pfam" id="PF26202"/>
    </source>
</evidence>
<accession>S4RCG4</accession>
<protein>
    <recommendedName>
        <fullName evidence="2">Alsin helical array domain-containing protein</fullName>
    </recommendedName>
</protein>
<dbReference type="SUPFAM" id="SSF82185">
    <property type="entry name" value="Histone H3 K4-specific methyltransferase SET7/9 N-terminal domain"/>
    <property type="match status" value="2"/>
</dbReference>
<reference evidence="3" key="1">
    <citation type="submission" date="2025-08" db="UniProtKB">
        <authorList>
            <consortium name="Ensembl"/>
        </authorList>
    </citation>
    <scope>IDENTIFICATION</scope>
</reference>
<dbReference type="InterPro" id="IPR051984">
    <property type="entry name" value="Alsin"/>
</dbReference>
<dbReference type="InterPro" id="IPR059093">
    <property type="entry name" value="HA_Alsin"/>
</dbReference>
<dbReference type="GO" id="GO:0031267">
    <property type="term" value="F:small GTPase binding"/>
    <property type="evidence" value="ECO:0007669"/>
    <property type="project" value="TreeGrafter"/>
</dbReference>
<dbReference type="GeneTree" id="ENSGT00940000155861"/>
<proteinExistence type="predicted"/>
<dbReference type="HOGENOM" id="CLU_749161_0_0_1"/>
<dbReference type="Ensembl" id="ENSPMAT00000002910.1">
    <property type="protein sequence ID" value="ENSPMAP00000002896.1"/>
    <property type="gene ID" value="ENSPMAG00000002661.1"/>
</dbReference>